<sequence length="304" mass="33691">MSATPSVTSILAPDWGEDLSATELIAQEKSNLHKELEWLLRMEVPAVFMQLGLMLKDCAQTLAGPSGVSSAVAQASVFTAPITNTSDSVKGFAMLEGSRIIKADVTVRFSKWNKSLPISTSITSKEPWILSQIQNATNYVQLALSELDDSSLQHGLFHTREQVQSVMDRVMAFLRKAQDQLLFQSNLFPYNIDDLQLNAFNPRLPADLFVDFSINYAALNVSVYACTLLGTNQPARKPSSVARKKADMLIGYVHETPYGTRFEIVDHDEVECPIPSLAQSLAHLKSAYELCQRMKDKVCTLKMA</sequence>
<dbReference type="OMA" id="FEWVMRD"/>
<dbReference type="Proteomes" id="UP000008743">
    <property type="component" value="Unassembled WGS sequence"/>
</dbReference>
<proteinExistence type="predicted"/>
<dbReference type="GO" id="GO:0043291">
    <property type="term" value="C:RAVE complex"/>
    <property type="evidence" value="ECO:0007669"/>
    <property type="project" value="TreeGrafter"/>
</dbReference>
<dbReference type="PhylomeDB" id="A0A0D2WNB4"/>
<name>A0A0D2WNB4_CAPO3</name>
<dbReference type="PANTHER" id="PTHR13618:SF1">
    <property type="entry name" value="PROTEIN ROGDI HOMOLOG"/>
    <property type="match status" value="1"/>
</dbReference>
<protein>
    <submittedName>
        <fullName evidence="1">Uncharacterized protein</fullName>
    </submittedName>
</protein>
<gene>
    <name evidence="1" type="ORF">CAOG_002927</name>
</gene>
<dbReference type="InterPro" id="IPR028241">
    <property type="entry name" value="RAVE2/Rogdi"/>
</dbReference>
<dbReference type="EMBL" id="KE346363">
    <property type="protein sequence ID" value="KJE91858.1"/>
    <property type="molecule type" value="Genomic_DNA"/>
</dbReference>
<dbReference type="PANTHER" id="PTHR13618">
    <property type="entry name" value="LEUCINE ZIPPER CONTAINING TRANSCRIPTION FACTOR LZF1"/>
    <property type="match status" value="1"/>
</dbReference>
<dbReference type="Pfam" id="PF10259">
    <property type="entry name" value="Rogdi_lz"/>
    <property type="match status" value="1"/>
</dbReference>
<dbReference type="STRING" id="595528.A0A0D2WNB4"/>
<dbReference type="AlphaFoldDB" id="A0A0D2WNB4"/>
<dbReference type="InParanoid" id="A0A0D2WNB4"/>
<reference evidence="2" key="1">
    <citation type="submission" date="2011-02" db="EMBL/GenBank/DDBJ databases">
        <title>The Genome Sequence of Capsaspora owczarzaki ATCC 30864.</title>
        <authorList>
            <person name="Russ C."/>
            <person name="Cuomo C."/>
            <person name="Burger G."/>
            <person name="Gray M.W."/>
            <person name="Holland P.W.H."/>
            <person name="King N."/>
            <person name="Lang F.B.F."/>
            <person name="Roger A.J."/>
            <person name="Ruiz-Trillo I."/>
            <person name="Young S.K."/>
            <person name="Zeng Q."/>
            <person name="Gargeya S."/>
            <person name="Alvarado L."/>
            <person name="Berlin A."/>
            <person name="Chapman S.B."/>
            <person name="Chen Z."/>
            <person name="Freedman E."/>
            <person name="Gellesch M."/>
            <person name="Goldberg J."/>
            <person name="Griggs A."/>
            <person name="Gujja S."/>
            <person name="Heilman E."/>
            <person name="Heiman D."/>
            <person name="Howarth C."/>
            <person name="Mehta T."/>
            <person name="Neiman D."/>
            <person name="Pearson M."/>
            <person name="Roberts A."/>
            <person name="Saif S."/>
            <person name="Shea T."/>
            <person name="Shenoy N."/>
            <person name="Sisk P."/>
            <person name="Stolte C."/>
            <person name="Sykes S."/>
            <person name="White J."/>
            <person name="Yandava C."/>
            <person name="Haas B."/>
            <person name="Nusbaum C."/>
            <person name="Birren B."/>
        </authorList>
    </citation>
    <scope>NUCLEOTIDE SEQUENCE</scope>
    <source>
        <strain evidence="2">ATCC 30864</strain>
    </source>
</reference>
<dbReference type="OrthoDB" id="66510at2759"/>
<dbReference type="RefSeq" id="XP_004363766.1">
    <property type="nucleotide sequence ID" value="XM_004363709.2"/>
</dbReference>
<dbReference type="eggNOG" id="KOG3992">
    <property type="taxonomic scope" value="Eukaryota"/>
</dbReference>
<evidence type="ECO:0000313" key="2">
    <source>
        <dbReference type="Proteomes" id="UP000008743"/>
    </source>
</evidence>
<organism evidence="1 2">
    <name type="scientific">Capsaspora owczarzaki (strain ATCC 30864)</name>
    <dbReference type="NCBI Taxonomy" id="595528"/>
    <lineage>
        <taxon>Eukaryota</taxon>
        <taxon>Filasterea</taxon>
        <taxon>Capsaspora</taxon>
    </lineage>
</organism>
<evidence type="ECO:0000313" key="1">
    <source>
        <dbReference type="EMBL" id="KJE91858.1"/>
    </source>
</evidence>
<accession>A0A0D2WNB4</accession>
<keyword evidence="2" id="KW-1185">Reference proteome</keyword>